<gene>
    <name evidence="5" type="ORF">PT015_12200</name>
</gene>
<proteinExistence type="inferred from homology"/>
<evidence type="ECO:0000313" key="6">
    <source>
        <dbReference type="Proteomes" id="UP001236585"/>
    </source>
</evidence>
<dbReference type="EMBL" id="CP126981">
    <property type="protein sequence ID" value="WIM85724.1"/>
    <property type="molecule type" value="Genomic_DNA"/>
</dbReference>
<evidence type="ECO:0000313" key="5">
    <source>
        <dbReference type="EMBL" id="WIM85724.1"/>
    </source>
</evidence>
<evidence type="ECO:0000259" key="4">
    <source>
        <dbReference type="Pfam" id="PF00534"/>
    </source>
</evidence>
<dbReference type="Proteomes" id="UP001236585">
    <property type="component" value="Chromosome"/>
</dbReference>
<keyword evidence="3 5" id="KW-0808">Transferase</keyword>
<dbReference type="PANTHER" id="PTHR12526:SF640">
    <property type="entry name" value="COLANIC ACID BIOSYNTHESIS GLYCOSYLTRANSFERASE WCAL-RELATED"/>
    <property type="match status" value="1"/>
</dbReference>
<dbReference type="Pfam" id="PF00534">
    <property type="entry name" value="Glycos_transf_1"/>
    <property type="match status" value="1"/>
</dbReference>
<dbReference type="SUPFAM" id="SSF53756">
    <property type="entry name" value="UDP-Glycosyltransferase/glycogen phosphorylase"/>
    <property type="match status" value="1"/>
</dbReference>
<dbReference type="PANTHER" id="PTHR12526">
    <property type="entry name" value="GLYCOSYLTRANSFERASE"/>
    <property type="match status" value="1"/>
</dbReference>
<dbReference type="CDD" id="cd03801">
    <property type="entry name" value="GT4_PimA-like"/>
    <property type="match status" value="1"/>
</dbReference>
<dbReference type="Gene3D" id="3.40.50.2000">
    <property type="entry name" value="Glycogen Phosphorylase B"/>
    <property type="match status" value="2"/>
</dbReference>
<comment type="similarity">
    <text evidence="1">Belongs to the glycosyltransferase group 1 family. Glycosyltransferase 4 subfamily.</text>
</comment>
<sequence>MTLRVLVVGPAPAGAASRGGMATVIALMATQPDRRFAVTTVPTYVEGTRWYRFATSLSGMLRSAWLVSTGKVDVLHVHLAHGGSVIRKALPLAAARCAGVPSVIHGHSYDFGGWFDRLPAAGRAVVRRLLVADRWLVLGDRHVSEYTARLKLSEDRIGVLHNAVQIPAHPVTHEGVASVHAVALGRLGVRKGSYDLITAVDQLDGDVRSRLRVTLAGDGEVDEVRAAVAAAGLGETIHVAGWLDAPARDELLSSAHLFVLPSYDEGLPMALLEAMARGLVPVTTLVGSIGEAVGDGVNGVVVQPGSPGEIAEALSALVRNQPQRAALAAAARRRANDFGIDRWYERLALLWTELASPAPQDAANTKLFT</sequence>
<dbReference type="GO" id="GO:0016757">
    <property type="term" value="F:glycosyltransferase activity"/>
    <property type="evidence" value="ECO:0007669"/>
    <property type="project" value="UniProtKB-KW"/>
</dbReference>
<organism evidence="5 6">
    <name type="scientific">Candidatus Mycobacterium wuenschmannii</name>
    <dbReference type="NCBI Taxonomy" id="3027808"/>
    <lineage>
        <taxon>Bacteria</taxon>
        <taxon>Bacillati</taxon>
        <taxon>Actinomycetota</taxon>
        <taxon>Actinomycetes</taxon>
        <taxon>Mycobacteriales</taxon>
        <taxon>Mycobacteriaceae</taxon>
        <taxon>Mycobacterium</taxon>
    </lineage>
</organism>
<feature type="domain" description="Glycosyl transferase family 1" evidence="4">
    <location>
        <begin position="182"/>
        <end position="334"/>
    </location>
</feature>
<reference evidence="5 6" key="1">
    <citation type="journal article" date="2023" name="Microbiol. Resour. Announc.">
        <title>Complete Genome Sequence of Mycobacterium wuenschmanii, a novel Nontuberculous Mycobacterium Isolated from a captive population of Amazon Milk Frogs.</title>
        <authorList>
            <person name="Hicks J."/>
            <person name="Zeineldin M."/>
            <person name="Ward H."/>
            <person name="Wuenschmann A."/>
            <person name="Camp P."/>
            <person name="Farrell D."/>
            <person name="Lehman K."/>
            <person name="Thacker T."/>
            <person name="Cuthbert E."/>
        </authorList>
    </citation>
    <scope>NUCLEOTIDE SEQUENCE [LARGE SCALE GENOMIC DNA]</scope>
    <source>
        <strain evidence="5 6">Wuenschmanii</strain>
    </source>
</reference>
<protein>
    <submittedName>
        <fullName evidence="5">Glycosyltransferase family 4 protein</fullName>
        <ecNumber evidence="5">2.4.-.-</ecNumber>
    </submittedName>
</protein>
<evidence type="ECO:0000256" key="3">
    <source>
        <dbReference type="ARBA" id="ARBA00022679"/>
    </source>
</evidence>
<keyword evidence="2 5" id="KW-0328">Glycosyltransferase</keyword>
<name>A0ABY8VSG7_9MYCO</name>
<keyword evidence="6" id="KW-1185">Reference proteome</keyword>
<evidence type="ECO:0000256" key="2">
    <source>
        <dbReference type="ARBA" id="ARBA00022676"/>
    </source>
</evidence>
<dbReference type="RefSeq" id="WP_285184743.1">
    <property type="nucleotide sequence ID" value="NZ_CP126981.1"/>
</dbReference>
<dbReference type="EC" id="2.4.-.-" evidence="5"/>
<evidence type="ECO:0000256" key="1">
    <source>
        <dbReference type="ARBA" id="ARBA00009481"/>
    </source>
</evidence>
<accession>A0ABY8VSG7</accession>
<dbReference type="InterPro" id="IPR001296">
    <property type="entry name" value="Glyco_trans_1"/>
</dbReference>